<reference evidence="1 2" key="1">
    <citation type="submission" date="2013-01" db="EMBL/GenBank/DDBJ databases">
        <title>The Genome Sequence of Clostridium clostridioforme 90A8.</title>
        <authorList>
            <consortium name="The Broad Institute Genome Sequencing Platform"/>
            <person name="Earl A."/>
            <person name="Ward D."/>
            <person name="Feldgarden M."/>
            <person name="Gevers D."/>
            <person name="Courvalin P."/>
            <person name="Lambert T."/>
            <person name="Walker B."/>
            <person name="Young S.K."/>
            <person name="Zeng Q."/>
            <person name="Gargeya S."/>
            <person name="Fitzgerald M."/>
            <person name="Haas B."/>
            <person name="Abouelleil A."/>
            <person name="Alvarado L."/>
            <person name="Arachchi H.M."/>
            <person name="Berlin A.M."/>
            <person name="Chapman S.B."/>
            <person name="Dewar J."/>
            <person name="Goldberg J."/>
            <person name="Griggs A."/>
            <person name="Gujja S."/>
            <person name="Hansen M."/>
            <person name="Howarth C."/>
            <person name="Imamovic A."/>
            <person name="Larimer J."/>
            <person name="McCowan C."/>
            <person name="Murphy C."/>
            <person name="Neiman D."/>
            <person name="Pearson M."/>
            <person name="Priest M."/>
            <person name="Roberts A."/>
            <person name="Saif S."/>
            <person name="Shea T."/>
            <person name="Sisk P."/>
            <person name="Sykes S."/>
            <person name="Wortman J."/>
            <person name="Nusbaum C."/>
            <person name="Birren B."/>
        </authorList>
    </citation>
    <scope>NUCLEOTIDE SEQUENCE [LARGE SCALE GENOMIC DNA]</scope>
    <source>
        <strain evidence="1 2">90A8</strain>
    </source>
</reference>
<dbReference type="HOGENOM" id="CLU_096411_0_3_9"/>
<evidence type="ECO:0000313" key="2">
    <source>
        <dbReference type="Proteomes" id="UP000013085"/>
    </source>
</evidence>
<evidence type="ECO:0000313" key="1">
    <source>
        <dbReference type="EMBL" id="ENZ07038.1"/>
    </source>
</evidence>
<name>A0A0E2H386_9FIRM</name>
<dbReference type="RefSeq" id="WP_002594785.1">
    <property type="nucleotide sequence ID" value="NZ_KB850995.1"/>
</dbReference>
<dbReference type="EMBL" id="AGYR01000070">
    <property type="protein sequence ID" value="ENZ07038.1"/>
    <property type="molecule type" value="Genomic_DNA"/>
</dbReference>
<dbReference type="InterPro" id="IPR053842">
    <property type="entry name" value="NikA-like"/>
</dbReference>
<dbReference type="Pfam" id="PF21983">
    <property type="entry name" value="NikA-like"/>
    <property type="match status" value="1"/>
</dbReference>
<accession>A0A0E2H386</accession>
<dbReference type="Proteomes" id="UP000013085">
    <property type="component" value="Unassembled WGS sequence"/>
</dbReference>
<comment type="caution">
    <text evidence="1">The sequence shown here is derived from an EMBL/GenBank/DDBJ whole genome shotgun (WGS) entry which is preliminary data.</text>
</comment>
<proteinExistence type="predicted"/>
<sequence>MARPKKETEKYRNHRITIRFTDLEYSIIETAARQANMSLAAYVRTQVLKGQVHTKIEIVADVPEIKELLAEFGKIGSNLNQIAKYFNQGGVLSQEMRGEINKRLRDLYEMKYKVMKMAGDFRGNTETYRK</sequence>
<dbReference type="AlphaFoldDB" id="A0A0E2H386"/>
<organism evidence="1 2">
    <name type="scientific">[Clostridium] clostridioforme 90A8</name>
    <dbReference type="NCBI Taxonomy" id="999408"/>
    <lineage>
        <taxon>Bacteria</taxon>
        <taxon>Bacillati</taxon>
        <taxon>Bacillota</taxon>
        <taxon>Clostridia</taxon>
        <taxon>Lachnospirales</taxon>
        <taxon>Lachnospiraceae</taxon>
        <taxon>Enterocloster</taxon>
    </lineage>
</organism>
<gene>
    <name evidence="1" type="ORF">HMPREF1090_05380</name>
</gene>
<dbReference type="PATRIC" id="fig|999408.3.peg.5779"/>
<protein>
    <submittedName>
        <fullName evidence="1">Uncharacterized protein</fullName>
    </submittedName>
</protein>